<evidence type="ECO:0008006" key="3">
    <source>
        <dbReference type="Google" id="ProtNLM"/>
    </source>
</evidence>
<comment type="caution">
    <text evidence="1">The sequence shown here is derived from an EMBL/GenBank/DDBJ whole genome shotgun (WGS) entry which is preliminary data.</text>
</comment>
<protein>
    <recommendedName>
        <fullName evidence="3">Lipoprotein</fullName>
    </recommendedName>
</protein>
<sequence length="93" mass="10109">MMKGRFSAVLLMAFGLVGLSGCKSECRAYCERYQQCVEDDINVSTCTNTCQDASDSNRDHEAKVRECANCVGSRSCAATFDDCIDDCFGVQGP</sequence>
<dbReference type="AlphaFoldDB" id="A0A085W7U1"/>
<dbReference type="EMBL" id="JMCB01000016">
    <property type="protein sequence ID" value="KFE63754.1"/>
    <property type="molecule type" value="Genomic_DNA"/>
</dbReference>
<accession>A0A085W7U1</accession>
<gene>
    <name evidence="1" type="ORF">DB31_2522</name>
</gene>
<organism evidence="1 2">
    <name type="scientific">Hyalangium minutum</name>
    <dbReference type="NCBI Taxonomy" id="394096"/>
    <lineage>
        <taxon>Bacteria</taxon>
        <taxon>Pseudomonadati</taxon>
        <taxon>Myxococcota</taxon>
        <taxon>Myxococcia</taxon>
        <taxon>Myxococcales</taxon>
        <taxon>Cystobacterineae</taxon>
        <taxon>Archangiaceae</taxon>
        <taxon>Hyalangium</taxon>
    </lineage>
</organism>
<name>A0A085W7U1_9BACT</name>
<proteinExistence type="predicted"/>
<evidence type="ECO:0000313" key="1">
    <source>
        <dbReference type="EMBL" id="KFE63754.1"/>
    </source>
</evidence>
<dbReference type="PROSITE" id="PS51257">
    <property type="entry name" value="PROKAR_LIPOPROTEIN"/>
    <property type="match status" value="1"/>
</dbReference>
<evidence type="ECO:0000313" key="2">
    <source>
        <dbReference type="Proteomes" id="UP000028725"/>
    </source>
</evidence>
<dbReference type="RefSeq" id="WP_044195553.1">
    <property type="nucleotide sequence ID" value="NZ_JMCB01000016.1"/>
</dbReference>
<reference evidence="1 2" key="1">
    <citation type="submission" date="2014-04" db="EMBL/GenBank/DDBJ databases">
        <title>Genome assembly of Hyalangium minutum DSM 14724.</title>
        <authorList>
            <person name="Sharma G."/>
            <person name="Subramanian S."/>
        </authorList>
    </citation>
    <scope>NUCLEOTIDE SEQUENCE [LARGE SCALE GENOMIC DNA]</scope>
    <source>
        <strain evidence="1 2">DSM 14724</strain>
    </source>
</reference>
<keyword evidence="2" id="KW-1185">Reference proteome</keyword>
<dbReference type="Proteomes" id="UP000028725">
    <property type="component" value="Unassembled WGS sequence"/>
</dbReference>
<dbReference type="OrthoDB" id="5521529at2"/>